<organism evidence="7 8">
    <name type="scientific">Halorubrum tebenquichense DSM 14210</name>
    <dbReference type="NCBI Taxonomy" id="1227485"/>
    <lineage>
        <taxon>Archaea</taxon>
        <taxon>Methanobacteriati</taxon>
        <taxon>Methanobacteriota</taxon>
        <taxon>Stenosarchaea group</taxon>
        <taxon>Halobacteria</taxon>
        <taxon>Halobacteriales</taxon>
        <taxon>Haloferacaceae</taxon>
        <taxon>Halorubrum</taxon>
    </lineage>
</organism>
<dbReference type="NCBIfam" id="TIGR00087">
    <property type="entry name" value="surE"/>
    <property type="match status" value="1"/>
</dbReference>
<gene>
    <name evidence="4" type="primary">surE</name>
    <name evidence="7" type="ORF">C472_13062</name>
</gene>
<accession>M0DIN1</accession>
<evidence type="ECO:0000256" key="2">
    <source>
        <dbReference type="ARBA" id="ARBA00022723"/>
    </source>
</evidence>
<comment type="caution">
    <text evidence="7">The sequence shown here is derived from an EMBL/GenBank/DDBJ whole genome shotgun (WGS) entry which is preliminary data.</text>
</comment>
<feature type="region of interest" description="Disordered" evidence="5">
    <location>
        <begin position="202"/>
        <end position="225"/>
    </location>
</feature>
<dbReference type="GO" id="GO:0005737">
    <property type="term" value="C:cytoplasm"/>
    <property type="evidence" value="ECO:0007669"/>
    <property type="project" value="UniProtKB-SubCell"/>
</dbReference>
<keyword evidence="4" id="KW-0963">Cytoplasm</keyword>
<evidence type="ECO:0000256" key="4">
    <source>
        <dbReference type="HAMAP-Rule" id="MF_00060"/>
    </source>
</evidence>
<feature type="binding site" evidence="4">
    <location>
        <position position="10"/>
    </location>
    <ligand>
        <name>a divalent metal cation</name>
        <dbReference type="ChEBI" id="CHEBI:60240"/>
    </ligand>
</feature>
<dbReference type="InterPro" id="IPR036523">
    <property type="entry name" value="SurE-like_sf"/>
</dbReference>
<dbReference type="RefSeq" id="WP_006630257.1">
    <property type="nucleotide sequence ID" value="NZ_AOJD01000068.1"/>
</dbReference>
<dbReference type="PANTHER" id="PTHR30457:SF0">
    <property type="entry name" value="PHOSPHATASE, PUTATIVE (AFU_ORTHOLOGUE AFUA_4G01070)-RELATED"/>
    <property type="match status" value="1"/>
</dbReference>
<comment type="function">
    <text evidence="4">Nucleotidase that shows phosphatase activity on nucleoside 5'-monophosphates.</text>
</comment>
<comment type="subcellular location">
    <subcellularLocation>
        <location evidence="4">Cytoplasm</location>
    </subcellularLocation>
</comment>
<comment type="catalytic activity">
    <reaction evidence="4">
        <text>a ribonucleoside 5'-phosphate + H2O = a ribonucleoside + phosphate</text>
        <dbReference type="Rhea" id="RHEA:12484"/>
        <dbReference type="ChEBI" id="CHEBI:15377"/>
        <dbReference type="ChEBI" id="CHEBI:18254"/>
        <dbReference type="ChEBI" id="CHEBI:43474"/>
        <dbReference type="ChEBI" id="CHEBI:58043"/>
        <dbReference type="EC" id="3.1.3.5"/>
    </reaction>
</comment>
<evidence type="ECO:0000256" key="1">
    <source>
        <dbReference type="ARBA" id="ARBA00011062"/>
    </source>
</evidence>
<keyword evidence="8" id="KW-1185">Reference proteome</keyword>
<keyword evidence="2 4" id="KW-0479">Metal-binding</keyword>
<keyword evidence="3 4" id="KW-0378">Hydrolase</keyword>
<feature type="binding site" evidence="4">
    <location>
        <position position="11"/>
    </location>
    <ligand>
        <name>a divalent metal cation</name>
        <dbReference type="ChEBI" id="CHEBI:60240"/>
    </ligand>
</feature>
<sequence>MPTEILLTNDDGIDAVGIRALADALSRDYDVTVVAPATNQSGVGGARSWWETTVEYTETDRGYAVEGTPADCVAVADVALGLDPDVVVSGCNHGPNIGAHILGQSGTVGAAMEASFLGVPAVAVSLYDRGNLPVPPTLDNDDFAVAGEVVADLLDRIDDGVLPFGADVLNVNVPAADDEAAANPTYRLTEPARGFDVIEFRPGEEGSNEEGPEDENVPEGWEFGERRGEMGMELRDRFWREFLRGDVADDPGSDRRAAVEGEVSVSPLSSSRAVAGDRAGDLVEPARGAETGAD</sequence>
<evidence type="ECO:0000256" key="5">
    <source>
        <dbReference type="SAM" id="MobiDB-lite"/>
    </source>
</evidence>
<reference evidence="7 8" key="1">
    <citation type="journal article" date="2014" name="PLoS Genet.">
        <title>Phylogenetically driven sequencing of extremely halophilic archaea reveals strategies for static and dynamic osmo-response.</title>
        <authorList>
            <person name="Becker E.A."/>
            <person name="Seitzer P.M."/>
            <person name="Tritt A."/>
            <person name="Larsen D."/>
            <person name="Krusor M."/>
            <person name="Yao A.I."/>
            <person name="Wu D."/>
            <person name="Madern D."/>
            <person name="Eisen J.A."/>
            <person name="Darling A.E."/>
            <person name="Facciotti M.T."/>
        </authorList>
    </citation>
    <scope>NUCLEOTIDE SEQUENCE [LARGE SCALE GENOMIC DNA]</scope>
    <source>
        <strain evidence="7 8">DSM 14210</strain>
    </source>
</reference>
<feature type="compositionally biased region" description="Basic and acidic residues" evidence="5">
    <location>
        <begin position="247"/>
        <end position="259"/>
    </location>
</feature>
<dbReference type="EC" id="3.1.3.5" evidence="4"/>
<feature type="compositionally biased region" description="Acidic residues" evidence="5">
    <location>
        <begin position="206"/>
        <end position="217"/>
    </location>
</feature>
<feature type="domain" description="Survival protein SurE-like phosphatase/nucleotidase" evidence="6">
    <location>
        <begin position="5"/>
        <end position="182"/>
    </location>
</feature>
<evidence type="ECO:0000256" key="3">
    <source>
        <dbReference type="ARBA" id="ARBA00022801"/>
    </source>
</evidence>
<dbReference type="GO" id="GO:0008253">
    <property type="term" value="F:5'-nucleotidase activity"/>
    <property type="evidence" value="ECO:0007669"/>
    <property type="project" value="UniProtKB-UniRule"/>
</dbReference>
<dbReference type="InterPro" id="IPR002828">
    <property type="entry name" value="SurE-like_Pase/nucleotidase"/>
</dbReference>
<keyword evidence="4" id="KW-0547">Nucleotide-binding</keyword>
<dbReference type="GO" id="GO:0000166">
    <property type="term" value="F:nucleotide binding"/>
    <property type="evidence" value="ECO:0007669"/>
    <property type="project" value="UniProtKB-KW"/>
</dbReference>
<dbReference type="HAMAP" id="MF_00060">
    <property type="entry name" value="SurE"/>
    <property type="match status" value="1"/>
</dbReference>
<dbReference type="AlphaFoldDB" id="M0DIN1"/>
<dbReference type="EMBL" id="AOJD01000068">
    <property type="protein sequence ID" value="ELZ34668.1"/>
    <property type="molecule type" value="Genomic_DNA"/>
</dbReference>
<dbReference type="PATRIC" id="fig|1227485.3.peg.2567"/>
<evidence type="ECO:0000313" key="8">
    <source>
        <dbReference type="Proteomes" id="UP000011523"/>
    </source>
</evidence>
<comment type="cofactor">
    <cofactor evidence="4">
        <name>a divalent metal cation</name>
        <dbReference type="ChEBI" id="CHEBI:60240"/>
    </cofactor>
    <text evidence="4">Binds 1 divalent metal cation per subunit.</text>
</comment>
<evidence type="ECO:0000313" key="7">
    <source>
        <dbReference type="EMBL" id="ELZ34668.1"/>
    </source>
</evidence>
<evidence type="ECO:0000259" key="6">
    <source>
        <dbReference type="Pfam" id="PF01975"/>
    </source>
</evidence>
<dbReference type="Pfam" id="PF01975">
    <property type="entry name" value="SurE"/>
    <property type="match status" value="1"/>
</dbReference>
<proteinExistence type="inferred from homology"/>
<protein>
    <recommendedName>
        <fullName evidence="4">5'-nucleotidase SurE</fullName>
        <ecNumber evidence="4">3.1.3.5</ecNumber>
    </recommendedName>
    <alternativeName>
        <fullName evidence="4">Nucleoside 5'-monophosphate phosphohydrolase</fullName>
    </alternativeName>
</protein>
<dbReference type="PANTHER" id="PTHR30457">
    <property type="entry name" value="5'-NUCLEOTIDASE SURE"/>
    <property type="match status" value="1"/>
</dbReference>
<dbReference type="SUPFAM" id="SSF64167">
    <property type="entry name" value="SurE-like"/>
    <property type="match status" value="1"/>
</dbReference>
<name>M0DIN1_9EURY</name>
<dbReference type="Proteomes" id="UP000011523">
    <property type="component" value="Unassembled WGS sequence"/>
</dbReference>
<feature type="binding site" evidence="4">
    <location>
        <position position="41"/>
    </location>
    <ligand>
        <name>a divalent metal cation</name>
        <dbReference type="ChEBI" id="CHEBI:60240"/>
    </ligand>
</feature>
<feature type="binding site" evidence="4">
    <location>
        <position position="92"/>
    </location>
    <ligand>
        <name>a divalent metal cation</name>
        <dbReference type="ChEBI" id="CHEBI:60240"/>
    </ligand>
</feature>
<dbReference type="GO" id="GO:0046872">
    <property type="term" value="F:metal ion binding"/>
    <property type="evidence" value="ECO:0007669"/>
    <property type="project" value="UniProtKB-UniRule"/>
</dbReference>
<comment type="similarity">
    <text evidence="1 4">Belongs to the SurE nucleotidase family.</text>
</comment>
<dbReference type="InterPro" id="IPR030048">
    <property type="entry name" value="SurE"/>
</dbReference>
<dbReference type="OrthoDB" id="26873at2157"/>
<feature type="region of interest" description="Disordered" evidence="5">
    <location>
        <begin position="247"/>
        <end position="294"/>
    </location>
</feature>
<dbReference type="Gene3D" id="3.40.1210.10">
    <property type="entry name" value="Survival protein SurE-like phosphatase/nucleotidase"/>
    <property type="match status" value="1"/>
</dbReference>